<reference evidence="1" key="1">
    <citation type="submission" date="2022-11" db="EMBL/GenBank/DDBJ databases">
        <title>Chromosome-level genome of Pogonophryne albipinna.</title>
        <authorList>
            <person name="Jo E."/>
        </authorList>
    </citation>
    <scope>NUCLEOTIDE SEQUENCE</scope>
    <source>
        <strain evidence="1">SGF0006</strain>
        <tissue evidence="1">Muscle</tissue>
    </source>
</reference>
<protein>
    <submittedName>
        <fullName evidence="1">Uncharacterized protein</fullName>
    </submittedName>
</protein>
<dbReference type="EMBL" id="JAPTMU010000007">
    <property type="protein sequence ID" value="KAJ4941041.1"/>
    <property type="molecule type" value="Genomic_DNA"/>
</dbReference>
<dbReference type="Proteomes" id="UP001219934">
    <property type="component" value="Unassembled WGS sequence"/>
</dbReference>
<feature type="non-terminal residue" evidence="1">
    <location>
        <position position="1"/>
    </location>
</feature>
<dbReference type="AlphaFoldDB" id="A0AAD6BAD7"/>
<evidence type="ECO:0000313" key="2">
    <source>
        <dbReference type="Proteomes" id="UP001219934"/>
    </source>
</evidence>
<sequence>MLICVRLSVPSNASIRFCSDTEEAKLVGPDQIPGGTNGPSGKPFMWILFPLLCTLSPRRSDTGGLRGEIAHS</sequence>
<accession>A0AAD6BAD7</accession>
<gene>
    <name evidence="1" type="ORF">JOQ06_027328</name>
</gene>
<proteinExistence type="predicted"/>
<keyword evidence="2" id="KW-1185">Reference proteome</keyword>
<organism evidence="1 2">
    <name type="scientific">Pogonophryne albipinna</name>
    <dbReference type="NCBI Taxonomy" id="1090488"/>
    <lineage>
        <taxon>Eukaryota</taxon>
        <taxon>Metazoa</taxon>
        <taxon>Chordata</taxon>
        <taxon>Craniata</taxon>
        <taxon>Vertebrata</taxon>
        <taxon>Euteleostomi</taxon>
        <taxon>Actinopterygii</taxon>
        <taxon>Neopterygii</taxon>
        <taxon>Teleostei</taxon>
        <taxon>Neoteleostei</taxon>
        <taxon>Acanthomorphata</taxon>
        <taxon>Eupercaria</taxon>
        <taxon>Perciformes</taxon>
        <taxon>Notothenioidei</taxon>
        <taxon>Pogonophryne</taxon>
    </lineage>
</organism>
<name>A0AAD6BAD7_9TELE</name>
<evidence type="ECO:0000313" key="1">
    <source>
        <dbReference type="EMBL" id="KAJ4941041.1"/>
    </source>
</evidence>
<comment type="caution">
    <text evidence="1">The sequence shown here is derived from an EMBL/GenBank/DDBJ whole genome shotgun (WGS) entry which is preliminary data.</text>
</comment>